<sequence>MGALRLYGPPNATWEVKPPVGQIPPEFPEPVLGINLLRDQRPENDWLSYAAICSDAWLLSIVFSSAGLCRHEKETRETLFHNINDLPTVLEVVTEAIRAKDLAASAAAADNNWGVSRRTARPARLLLGPGMAPGKGAAMPLNESNGLLTFV</sequence>
<dbReference type="GO" id="GO:0000976">
    <property type="term" value="F:transcription cis-regulatory region binding"/>
    <property type="evidence" value="ECO:0007669"/>
    <property type="project" value="TreeGrafter"/>
</dbReference>
<dbReference type="GO" id="GO:0005634">
    <property type="term" value="C:nucleus"/>
    <property type="evidence" value="ECO:0007669"/>
    <property type="project" value="UniProtKB-SubCell"/>
</dbReference>
<evidence type="ECO:0000259" key="2">
    <source>
        <dbReference type="Pfam" id="PF12165"/>
    </source>
</evidence>
<evidence type="ECO:0000256" key="1">
    <source>
        <dbReference type="RuleBase" id="RU369089"/>
    </source>
</evidence>
<feature type="domain" description="Alfin N-terminal" evidence="2">
    <location>
        <begin position="4"/>
        <end position="94"/>
    </location>
</feature>
<accession>A0A8S0TWH7</accession>
<dbReference type="GO" id="GO:0042393">
    <property type="term" value="F:histone binding"/>
    <property type="evidence" value="ECO:0007669"/>
    <property type="project" value="UniProtKB-UniRule"/>
</dbReference>
<keyword evidence="1" id="KW-0804">Transcription</keyword>
<keyword evidence="1" id="KW-0539">Nucleus</keyword>
<name>A0A8S0TWH7_OLEEU</name>
<dbReference type="InterPro" id="IPR021998">
    <property type="entry name" value="Alfin_N"/>
</dbReference>
<proteinExistence type="inferred from homology"/>
<dbReference type="EMBL" id="CACTIH010007298">
    <property type="protein sequence ID" value="CAA3008452.1"/>
    <property type="molecule type" value="Genomic_DNA"/>
</dbReference>
<comment type="subunit">
    <text evidence="1">Interacts with H3K4me3 and to a lesser extent with H3K4me2.</text>
</comment>
<comment type="domain">
    <text evidence="1">The PHD-type zinc finger mediates the binding to H3K4me3.</text>
</comment>
<keyword evidence="1" id="KW-0479">Metal-binding</keyword>
<keyword evidence="1" id="KW-0156">Chromatin regulator</keyword>
<comment type="subcellular location">
    <subcellularLocation>
        <location evidence="1">Nucleus</location>
    </subcellularLocation>
</comment>
<comment type="caution">
    <text evidence="3">The sequence shown here is derived from an EMBL/GenBank/DDBJ whole genome shotgun (WGS) entry which is preliminary data.</text>
</comment>
<gene>
    <name evidence="3" type="ORF">OLEA9_A093061</name>
</gene>
<dbReference type="PANTHER" id="PTHR12321:SF172">
    <property type="entry name" value="PHD FINGER PROTEIN ALFIN-LIKE 9"/>
    <property type="match status" value="1"/>
</dbReference>
<reference evidence="3 4" key="1">
    <citation type="submission" date="2019-12" db="EMBL/GenBank/DDBJ databases">
        <authorList>
            <person name="Alioto T."/>
            <person name="Alioto T."/>
            <person name="Gomez Garrido J."/>
        </authorList>
    </citation>
    <scope>NUCLEOTIDE SEQUENCE [LARGE SCALE GENOMIC DNA]</scope>
</reference>
<dbReference type="Gramene" id="OE9A093061T1">
    <property type="protein sequence ID" value="OE9A093061C1"/>
    <property type="gene ID" value="OE9A093061"/>
</dbReference>
<dbReference type="PANTHER" id="PTHR12321">
    <property type="entry name" value="CPG BINDING PROTEIN"/>
    <property type="match status" value="1"/>
</dbReference>
<comment type="similarity">
    <text evidence="1">Belongs to the Alfin family.</text>
</comment>
<keyword evidence="1" id="KW-0805">Transcription regulation</keyword>
<dbReference type="GO" id="GO:0006325">
    <property type="term" value="P:chromatin organization"/>
    <property type="evidence" value="ECO:0007669"/>
    <property type="project" value="UniProtKB-UniRule"/>
</dbReference>
<dbReference type="GO" id="GO:0003712">
    <property type="term" value="F:transcription coregulator activity"/>
    <property type="evidence" value="ECO:0007669"/>
    <property type="project" value="TreeGrafter"/>
</dbReference>
<dbReference type="Proteomes" id="UP000594638">
    <property type="component" value="Unassembled WGS sequence"/>
</dbReference>
<keyword evidence="4" id="KW-1185">Reference proteome</keyword>
<dbReference type="GO" id="GO:0008270">
    <property type="term" value="F:zinc ion binding"/>
    <property type="evidence" value="ECO:0007669"/>
    <property type="project" value="UniProtKB-KW"/>
</dbReference>
<dbReference type="InterPro" id="IPR045104">
    <property type="entry name" value="Alfin"/>
</dbReference>
<protein>
    <recommendedName>
        <fullName evidence="1">PHD finger protein ALFIN-LIKE</fullName>
    </recommendedName>
</protein>
<comment type="function">
    <text evidence="1">Histone-binding component that specifically recognizes H3 tails trimethylated on 'Lys-4' (H3K4me3), which mark transcription start sites of virtually all active genes.</text>
</comment>
<organism evidence="3 4">
    <name type="scientific">Olea europaea subsp. europaea</name>
    <dbReference type="NCBI Taxonomy" id="158383"/>
    <lineage>
        <taxon>Eukaryota</taxon>
        <taxon>Viridiplantae</taxon>
        <taxon>Streptophyta</taxon>
        <taxon>Embryophyta</taxon>
        <taxon>Tracheophyta</taxon>
        <taxon>Spermatophyta</taxon>
        <taxon>Magnoliopsida</taxon>
        <taxon>eudicotyledons</taxon>
        <taxon>Gunneridae</taxon>
        <taxon>Pentapetalae</taxon>
        <taxon>asterids</taxon>
        <taxon>lamiids</taxon>
        <taxon>Lamiales</taxon>
        <taxon>Oleaceae</taxon>
        <taxon>Oleeae</taxon>
        <taxon>Olea</taxon>
    </lineage>
</organism>
<dbReference type="OrthoDB" id="1825340at2759"/>
<evidence type="ECO:0000313" key="4">
    <source>
        <dbReference type="Proteomes" id="UP000594638"/>
    </source>
</evidence>
<keyword evidence="1" id="KW-0863">Zinc-finger</keyword>
<dbReference type="AlphaFoldDB" id="A0A8S0TWH7"/>
<keyword evidence="1" id="KW-0862">Zinc</keyword>
<dbReference type="GO" id="GO:0006355">
    <property type="term" value="P:regulation of DNA-templated transcription"/>
    <property type="evidence" value="ECO:0007669"/>
    <property type="project" value="UniProtKB-UniRule"/>
</dbReference>
<dbReference type="Pfam" id="PF12165">
    <property type="entry name" value="Alfin"/>
    <property type="match status" value="1"/>
</dbReference>
<evidence type="ECO:0000313" key="3">
    <source>
        <dbReference type="EMBL" id="CAA3008452.1"/>
    </source>
</evidence>